<evidence type="ECO:0000256" key="1">
    <source>
        <dbReference type="ARBA" id="ARBA00023125"/>
    </source>
</evidence>
<reference evidence="2 3" key="1">
    <citation type="journal article" date="2011" name="EMBO J.">
        <title>Structural diversity of bacterial flagellar motors.</title>
        <authorList>
            <person name="Chen S."/>
            <person name="Beeby M."/>
            <person name="Murphy G.E."/>
            <person name="Leadbetter J.R."/>
            <person name="Hendrixson D.R."/>
            <person name="Briegel A."/>
            <person name="Li Z."/>
            <person name="Shi J."/>
            <person name="Tocheva E.I."/>
            <person name="Muller A."/>
            <person name="Dobro M.J."/>
            <person name="Jensen G.J."/>
        </authorList>
    </citation>
    <scope>NUCLEOTIDE SEQUENCE [LARGE SCALE GENOMIC DNA]</scope>
    <source>
        <strain evidence="2 3">ATCC 19624</strain>
    </source>
</reference>
<accession>F3KQ83</accession>
<dbReference type="Pfam" id="PF02082">
    <property type="entry name" value="Rrf2"/>
    <property type="match status" value="1"/>
</dbReference>
<dbReference type="Proteomes" id="UP000016368">
    <property type="component" value="Unassembled WGS sequence"/>
</dbReference>
<dbReference type="eggNOG" id="COG1959">
    <property type="taxonomic scope" value="Bacteria"/>
</dbReference>
<dbReference type="NCBIfam" id="TIGR00738">
    <property type="entry name" value="rrf2_super"/>
    <property type="match status" value="1"/>
</dbReference>
<dbReference type="SUPFAM" id="SSF46785">
    <property type="entry name" value="Winged helix' DNA-binding domain"/>
    <property type="match status" value="1"/>
</dbReference>
<keyword evidence="3" id="KW-1185">Reference proteome</keyword>
<dbReference type="GO" id="GO:0003677">
    <property type="term" value="F:DNA binding"/>
    <property type="evidence" value="ECO:0007669"/>
    <property type="project" value="UniProtKB-KW"/>
</dbReference>
<keyword evidence="1" id="KW-0238">DNA-binding</keyword>
<dbReference type="AlphaFoldDB" id="F3KQ83"/>
<evidence type="ECO:0000313" key="3">
    <source>
        <dbReference type="Proteomes" id="UP000016368"/>
    </source>
</evidence>
<organism evidence="2 3">
    <name type="scientific">Hylemonella gracilis ATCC 19624</name>
    <dbReference type="NCBI Taxonomy" id="887062"/>
    <lineage>
        <taxon>Bacteria</taxon>
        <taxon>Pseudomonadati</taxon>
        <taxon>Pseudomonadota</taxon>
        <taxon>Betaproteobacteria</taxon>
        <taxon>Burkholderiales</taxon>
        <taxon>Comamonadaceae</taxon>
        <taxon>Hylemonella</taxon>
    </lineage>
</organism>
<dbReference type="Gene3D" id="1.10.10.10">
    <property type="entry name" value="Winged helix-like DNA-binding domain superfamily/Winged helix DNA-binding domain"/>
    <property type="match status" value="1"/>
</dbReference>
<dbReference type="OrthoDB" id="9808360at2"/>
<protein>
    <submittedName>
        <fullName evidence="2">BadM/Rrf2 family transcriptional regulator</fullName>
    </submittedName>
</protein>
<dbReference type="InterPro" id="IPR036390">
    <property type="entry name" value="WH_DNA-bd_sf"/>
</dbReference>
<dbReference type="PANTHER" id="PTHR33221:SF5">
    <property type="entry name" value="HTH-TYPE TRANSCRIPTIONAL REGULATOR ISCR"/>
    <property type="match status" value="1"/>
</dbReference>
<dbReference type="STRING" id="887062.HGR_02987"/>
<evidence type="ECO:0000313" key="2">
    <source>
        <dbReference type="EMBL" id="EGI78050.1"/>
    </source>
</evidence>
<dbReference type="EMBL" id="AEGR01000032">
    <property type="protein sequence ID" value="EGI78050.1"/>
    <property type="molecule type" value="Genomic_DNA"/>
</dbReference>
<dbReference type="RefSeq" id="WP_006296577.1">
    <property type="nucleotide sequence ID" value="NZ_AEGR01000032.1"/>
</dbReference>
<proteinExistence type="predicted"/>
<dbReference type="InterPro" id="IPR000944">
    <property type="entry name" value="Tscrpt_reg_Rrf2"/>
</dbReference>
<gene>
    <name evidence="2" type="ORF">HGR_02987</name>
</gene>
<dbReference type="GO" id="GO:0005829">
    <property type="term" value="C:cytosol"/>
    <property type="evidence" value="ECO:0007669"/>
    <property type="project" value="TreeGrafter"/>
</dbReference>
<dbReference type="InterPro" id="IPR036388">
    <property type="entry name" value="WH-like_DNA-bd_sf"/>
</dbReference>
<name>F3KQ83_9BURK</name>
<comment type="caution">
    <text evidence="2">The sequence shown here is derived from an EMBL/GenBank/DDBJ whole genome shotgun (WGS) entry which is preliminary data.</text>
</comment>
<dbReference type="PROSITE" id="PS51197">
    <property type="entry name" value="HTH_RRF2_2"/>
    <property type="match status" value="1"/>
</dbReference>
<dbReference type="GO" id="GO:0003700">
    <property type="term" value="F:DNA-binding transcription factor activity"/>
    <property type="evidence" value="ECO:0007669"/>
    <property type="project" value="TreeGrafter"/>
</dbReference>
<sequence>MRLSAKSRFAVAAMIDLALREAAGPVPLNSIGQRLQISLSYLEQLFSKLRRANLVESTRGPGGGYTLGRSAQRVSVADIIRAVEGAQELMGEEVADAGEAGLQLTRDLWSGLSSRMMDHMEGIKLHQLCEEQRSKGVDLGADVNAQPATARGITQTRRGIFAPRPVERLRTTAPNSVFALGAALAAASKS</sequence>
<dbReference type="PANTHER" id="PTHR33221">
    <property type="entry name" value="WINGED HELIX-TURN-HELIX TRANSCRIPTIONAL REGULATOR, RRF2 FAMILY"/>
    <property type="match status" value="1"/>
</dbReference>